<dbReference type="Gene3D" id="2.60.120.10">
    <property type="entry name" value="Jelly Rolls"/>
    <property type="match status" value="1"/>
</dbReference>
<dbReference type="GO" id="GO:0005829">
    <property type="term" value="C:cytosol"/>
    <property type="evidence" value="ECO:0007669"/>
    <property type="project" value="TreeGrafter"/>
</dbReference>
<dbReference type="AlphaFoldDB" id="Q12IK7"/>
<dbReference type="STRING" id="318161.Sden_3444"/>
<dbReference type="OrthoDB" id="9777588at2"/>
<dbReference type="SUPFAM" id="SSF51206">
    <property type="entry name" value="cAMP-binding domain-like"/>
    <property type="match status" value="1"/>
</dbReference>
<organism evidence="6 7">
    <name type="scientific">Shewanella denitrificans (strain OS217 / ATCC BAA-1090 / DSM 15013)</name>
    <dbReference type="NCBI Taxonomy" id="318161"/>
    <lineage>
        <taxon>Bacteria</taxon>
        <taxon>Pseudomonadati</taxon>
        <taxon>Pseudomonadota</taxon>
        <taxon>Gammaproteobacteria</taxon>
        <taxon>Alteromonadales</taxon>
        <taxon>Shewanellaceae</taxon>
        <taxon>Shewanella</taxon>
    </lineage>
</organism>
<dbReference type="PANTHER" id="PTHR24567">
    <property type="entry name" value="CRP FAMILY TRANSCRIPTIONAL REGULATORY PROTEIN"/>
    <property type="match status" value="1"/>
</dbReference>
<dbReference type="SUPFAM" id="SSF46785">
    <property type="entry name" value="Winged helix' DNA-binding domain"/>
    <property type="match status" value="1"/>
</dbReference>
<name>Q12IK7_SHEDO</name>
<dbReference type="Pfam" id="PF13545">
    <property type="entry name" value="HTH_Crp_2"/>
    <property type="match status" value="1"/>
</dbReference>
<keyword evidence="2" id="KW-0238">DNA-binding</keyword>
<keyword evidence="7" id="KW-1185">Reference proteome</keyword>
<dbReference type="Proteomes" id="UP000001982">
    <property type="component" value="Chromosome"/>
</dbReference>
<dbReference type="GO" id="GO:0003700">
    <property type="term" value="F:DNA-binding transcription factor activity"/>
    <property type="evidence" value="ECO:0007669"/>
    <property type="project" value="TreeGrafter"/>
</dbReference>
<dbReference type="PROSITE" id="PS51063">
    <property type="entry name" value="HTH_CRP_2"/>
    <property type="match status" value="1"/>
</dbReference>
<evidence type="ECO:0000256" key="1">
    <source>
        <dbReference type="ARBA" id="ARBA00023015"/>
    </source>
</evidence>
<keyword evidence="1" id="KW-0805">Transcription regulation</keyword>
<dbReference type="HOGENOM" id="CLU_075053_4_0_6"/>
<sequence>MLANQNVRARVQNHQLFSSLNEAQLAKIFATASLLHIKPEQMLFHQGELASRFYFVLAGTLQLFRTNVQGQMKVIEVVRSGCTFAEALMFNKQTRFPVSAQSVSECALVSFDSETYLQLLKHNPDACIAIMADLSVRIRKHINEVEMVSLQNAQHRLLLFLLRKMTVVGDNQGEITLDIPKRLLASRLSIQPETFSRLIKKMSQTGLIAESHGVIRIPDVALLYASTDISITQPTFNQQGPSSAIPLVCN</sequence>
<gene>
    <name evidence="6" type="ordered locus">Sden_3444</name>
</gene>
<dbReference type="RefSeq" id="WP_011497861.1">
    <property type="nucleotide sequence ID" value="NC_007954.1"/>
</dbReference>
<dbReference type="EMBL" id="CP000302">
    <property type="protein sequence ID" value="ABE56719.1"/>
    <property type="molecule type" value="Genomic_DNA"/>
</dbReference>
<reference evidence="6 7" key="1">
    <citation type="submission" date="2006-03" db="EMBL/GenBank/DDBJ databases">
        <title>Complete sequence of Shewanella denitrificans OS217.</title>
        <authorList>
            <consortium name="US DOE Joint Genome Institute"/>
            <person name="Copeland A."/>
            <person name="Lucas S."/>
            <person name="Lapidus A."/>
            <person name="Barry K."/>
            <person name="Detter J.C."/>
            <person name="Glavina del Rio T."/>
            <person name="Hammon N."/>
            <person name="Israni S."/>
            <person name="Dalin E."/>
            <person name="Tice H."/>
            <person name="Pitluck S."/>
            <person name="Brettin T."/>
            <person name="Bruce D."/>
            <person name="Han C."/>
            <person name="Tapia R."/>
            <person name="Gilna P."/>
            <person name="Kiss H."/>
            <person name="Schmutz J."/>
            <person name="Larimer F."/>
            <person name="Land M."/>
            <person name="Hauser L."/>
            <person name="Kyrpides N."/>
            <person name="Lykidis A."/>
            <person name="Richardson P."/>
        </authorList>
    </citation>
    <scope>NUCLEOTIDE SEQUENCE [LARGE SCALE GENOMIC DNA]</scope>
    <source>
        <strain evidence="7">OS217 / ATCC BAA-1090 / DSM 15013</strain>
    </source>
</reference>
<dbReference type="GO" id="GO:0003677">
    <property type="term" value="F:DNA binding"/>
    <property type="evidence" value="ECO:0007669"/>
    <property type="project" value="UniProtKB-KW"/>
</dbReference>
<proteinExistence type="predicted"/>
<evidence type="ECO:0000259" key="5">
    <source>
        <dbReference type="PROSITE" id="PS51063"/>
    </source>
</evidence>
<protein>
    <submittedName>
        <fullName evidence="6">Cyclic nucleotide-binding</fullName>
    </submittedName>
</protein>
<dbReference type="Pfam" id="PF00027">
    <property type="entry name" value="cNMP_binding"/>
    <property type="match status" value="1"/>
</dbReference>
<dbReference type="InterPro" id="IPR036390">
    <property type="entry name" value="WH_DNA-bd_sf"/>
</dbReference>
<dbReference type="Gene3D" id="1.10.10.10">
    <property type="entry name" value="Winged helix-like DNA-binding domain superfamily/Winged helix DNA-binding domain"/>
    <property type="match status" value="1"/>
</dbReference>
<dbReference type="KEGG" id="sdn:Sden_3444"/>
<evidence type="ECO:0000313" key="6">
    <source>
        <dbReference type="EMBL" id="ABE56719.1"/>
    </source>
</evidence>
<dbReference type="SMR" id="Q12IK7"/>
<dbReference type="InterPro" id="IPR000595">
    <property type="entry name" value="cNMP-bd_dom"/>
</dbReference>
<evidence type="ECO:0000256" key="2">
    <source>
        <dbReference type="ARBA" id="ARBA00023125"/>
    </source>
</evidence>
<dbReference type="PROSITE" id="PS50042">
    <property type="entry name" value="CNMP_BINDING_3"/>
    <property type="match status" value="1"/>
</dbReference>
<accession>Q12IK7</accession>
<dbReference type="CDD" id="cd00038">
    <property type="entry name" value="CAP_ED"/>
    <property type="match status" value="1"/>
</dbReference>
<dbReference type="DNASU" id="4019992"/>
<dbReference type="InterPro" id="IPR012318">
    <property type="entry name" value="HTH_CRP"/>
</dbReference>
<feature type="domain" description="HTH crp-type" evidence="5">
    <location>
        <begin position="151"/>
        <end position="221"/>
    </location>
</feature>
<dbReference type="InterPro" id="IPR018490">
    <property type="entry name" value="cNMP-bd_dom_sf"/>
</dbReference>
<dbReference type="InterPro" id="IPR050397">
    <property type="entry name" value="Env_Response_Regulators"/>
</dbReference>
<dbReference type="InterPro" id="IPR036388">
    <property type="entry name" value="WH-like_DNA-bd_sf"/>
</dbReference>
<dbReference type="SMART" id="SM00419">
    <property type="entry name" value="HTH_CRP"/>
    <property type="match status" value="1"/>
</dbReference>
<keyword evidence="3" id="KW-0804">Transcription</keyword>
<dbReference type="PANTHER" id="PTHR24567:SF68">
    <property type="entry name" value="DNA-BINDING TRANSCRIPTIONAL DUAL REGULATOR CRP"/>
    <property type="match status" value="1"/>
</dbReference>
<feature type="domain" description="Cyclic nucleotide-binding" evidence="4">
    <location>
        <begin position="16"/>
        <end position="120"/>
    </location>
</feature>
<dbReference type="eggNOG" id="COG0664">
    <property type="taxonomic scope" value="Bacteria"/>
</dbReference>
<evidence type="ECO:0000256" key="3">
    <source>
        <dbReference type="ARBA" id="ARBA00023163"/>
    </source>
</evidence>
<evidence type="ECO:0000313" key="7">
    <source>
        <dbReference type="Proteomes" id="UP000001982"/>
    </source>
</evidence>
<dbReference type="InterPro" id="IPR014710">
    <property type="entry name" value="RmlC-like_jellyroll"/>
</dbReference>
<dbReference type="SMART" id="SM00100">
    <property type="entry name" value="cNMP"/>
    <property type="match status" value="1"/>
</dbReference>
<evidence type="ECO:0000259" key="4">
    <source>
        <dbReference type="PROSITE" id="PS50042"/>
    </source>
</evidence>